<dbReference type="PANTHER" id="PTHR28594:SF1">
    <property type="entry name" value="ATR-INTERACTING PROTEIN"/>
    <property type="match status" value="1"/>
</dbReference>
<evidence type="ECO:0000313" key="4">
    <source>
        <dbReference type="Proteomes" id="UP000008837"/>
    </source>
</evidence>
<dbReference type="InterPro" id="IPR033349">
    <property type="entry name" value="ATRIP"/>
</dbReference>
<feature type="compositionally biased region" description="Polar residues" evidence="2">
    <location>
        <begin position="185"/>
        <end position="202"/>
    </location>
</feature>
<feature type="coiled-coil region" evidence="1">
    <location>
        <begin position="78"/>
        <end position="155"/>
    </location>
</feature>
<evidence type="ECO:0000256" key="2">
    <source>
        <dbReference type="SAM" id="MobiDB-lite"/>
    </source>
</evidence>
<proteinExistence type="predicted"/>
<feature type="compositionally biased region" description="Polar residues" evidence="2">
    <location>
        <begin position="391"/>
        <end position="408"/>
    </location>
</feature>
<sequence length="828" mass="92105">MSEDEGDDYFHDEWWESLAIDQLMDSQLLAVEQEAVEQQQQQQQGLEAQAAWTPSVHDKSHENQEVDEVTTTSLRAQLDELRVLYDKQAELVRQLRQEAQQKQGEVAVVRANLNRTQQQHVGLQQNQNRMEQEYRERIESLQQENRRQLERMETAAAFRRIEQDSSRSAWPSTARRRAPILFDTSKPTPGPSTQDPLLSTPTRSRRVQVKHMPPTTSPLSLTRRKRPIPYVNEEPSSPSKSRSVNAARMTPRAFPRFENTFLPPHPTTNEPVAASGSVVSERVPRNVPVSAVPLIRPALPQTTPVTERPGSPTTSIPARSPSPSSSTPTPSPEAERLLESQDGNDAPDTRDHILTAIFTLQTRWITHVLCHPCRASCIYPIITSEPGAPSDSASQQQSKLQRPLQSFPSLPHRQPESMLLYILTEELPTQTLPGVRTRYRRAADLLWQSVLRGSSYAAFFSEWEPVVRQAMRACQGADPSRQLHSIVQQVWSELSHHLYEAVAVAIRIITGIFLHLSMTESICRMLAWMASLGIAHTAFVPHITKRVGGLPWVTATQVLNVTTSQYCDATTPPAASSSQTAQVPVTPKHVRSDASTPTSMMQIMIECVRKASTRTDLSSLNASVMRTCSSAHVSGNAGPLSTPQQARHMVLLSVLRLCKVIAWTVAPQGFQDLHPFLQSPGVVLALLDTPASESSVLIHTLQLCVMTVSDPLTLHICLSAQFDTTWQAGIPPRLSQARFPVLDVLAKHLVDRRGDCAPQMAHEIHMSILYFLTQAARWPDTSIMLAECVPLLPALIQCLSWDVALVWNTEPVPASPAATYAETYVSIS</sequence>
<organism evidence="3 4">
    <name type="scientific">Malassezia globosa (strain ATCC MYA-4612 / CBS 7966)</name>
    <name type="common">Dandruff-associated fungus</name>
    <dbReference type="NCBI Taxonomy" id="425265"/>
    <lineage>
        <taxon>Eukaryota</taxon>
        <taxon>Fungi</taxon>
        <taxon>Dikarya</taxon>
        <taxon>Basidiomycota</taxon>
        <taxon>Ustilaginomycotina</taxon>
        <taxon>Malasseziomycetes</taxon>
        <taxon>Malasseziales</taxon>
        <taxon>Malasseziaceae</taxon>
        <taxon>Malassezia</taxon>
    </lineage>
</organism>
<dbReference type="VEuPathDB" id="FungiDB:MGL_0160"/>
<feature type="region of interest" description="Disordered" evidence="2">
    <location>
        <begin position="387"/>
        <end position="408"/>
    </location>
</feature>
<feature type="region of interest" description="Disordered" evidence="2">
    <location>
        <begin position="35"/>
        <end position="69"/>
    </location>
</feature>
<dbReference type="AlphaFoldDB" id="A8PRZ3"/>
<dbReference type="InParanoid" id="A8PRZ3"/>
<feature type="region of interest" description="Disordered" evidence="2">
    <location>
        <begin position="572"/>
        <end position="593"/>
    </location>
</feature>
<reference evidence="3 4" key="1">
    <citation type="journal article" date="2007" name="Proc. Natl. Acad. Sci. U.S.A.">
        <title>Dandruff-associated Malassezia genomes reveal convergent and divergent virulence traits shared with plant and human fungal pathogens.</title>
        <authorList>
            <person name="Xu J."/>
            <person name="Saunders C.W."/>
            <person name="Hu P."/>
            <person name="Grant R.A."/>
            <person name="Boekhout T."/>
            <person name="Kuramae E.E."/>
            <person name="Kronstad J.W."/>
            <person name="Deangelis Y.M."/>
            <person name="Reeder N.L."/>
            <person name="Johnstone K.R."/>
            <person name="Leland M."/>
            <person name="Fieno A.M."/>
            <person name="Begley W.M."/>
            <person name="Sun Y."/>
            <person name="Lacey M.P."/>
            <person name="Chaudhary T."/>
            <person name="Keough T."/>
            <person name="Chu L."/>
            <person name="Sears R."/>
            <person name="Yuan B."/>
            <person name="Dawson T.L.Jr."/>
        </authorList>
    </citation>
    <scope>NUCLEOTIDE SEQUENCE [LARGE SCALE GENOMIC DNA]</scope>
    <source>
        <strain evidence="4">ATCC MYA-4612 / CBS 7966</strain>
    </source>
</reference>
<gene>
    <name evidence="3" type="ORF">MGL_0160</name>
</gene>
<dbReference type="KEGG" id="mgl:MGL_0160"/>
<feature type="compositionally biased region" description="Polar residues" evidence="2">
    <location>
        <begin position="572"/>
        <end position="583"/>
    </location>
</feature>
<dbReference type="PANTHER" id="PTHR28594">
    <property type="entry name" value="ATR-INTERACTING PROTEIN"/>
    <property type="match status" value="1"/>
</dbReference>
<feature type="compositionally biased region" description="Low complexity" evidence="2">
    <location>
        <begin position="35"/>
        <end position="51"/>
    </location>
</feature>
<accession>A8PRZ3</accession>
<dbReference type="OrthoDB" id="3366922at2759"/>
<dbReference type="GO" id="GO:0000077">
    <property type="term" value="P:DNA damage checkpoint signaling"/>
    <property type="evidence" value="ECO:0007669"/>
    <property type="project" value="InterPro"/>
</dbReference>
<comment type="caution">
    <text evidence="3">The sequence shown here is derived from an EMBL/GenBank/DDBJ whole genome shotgun (WGS) entry which is preliminary data.</text>
</comment>
<feature type="region of interest" description="Disordered" evidence="2">
    <location>
        <begin position="163"/>
        <end position="279"/>
    </location>
</feature>
<feature type="compositionally biased region" description="Polar residues" evidence="2">
    <location>
        <begin position="234"/>
        <end position="244"/>
    </location>
</feature>
<protein>
    <submittedName>
        <fullName evidence="3">Uncharacterized protein</fullName>
    </submittedName>
</protein>
<dbReference type="GeneID" id="5856691"/>
<keyword evidence="4" id="KW-1185">Reference proteome</keyword>
<feature type="compositionally biased region" description="Low complexity" evidence="2">
    <location>
        <begin position="311"/>
        <end position="328"/>
    </location>
</feature>
<evidence type="ECO:0000313" key="3">
    <source>
        <dbReference type="EMBL" id="EDP45171.1"/>
    </source>
</evidence>
<feature type="region of interest" description="Disordered" evidence="2">
    <location>
        <begin position="294"/>
        <end position="348"/>
    </location>
</feature>
<evidence type="ECO:0000256" key="1">
    <source>
        <dbReference type="SAM" id="Coils"/>
    </source>
</evidence>
<keyword evidence="1" id="KW-0175">Coiled coil</keyword>
<dbReference type="RefSeq" id="XP_001732385.1">
    <property type="nucleotide sequence ID" value="XM_001732333.1"/>
</dbReference>
<dbReference type="Proteomes" id="UP000008837">
    <property type="component" value="Unassembled WGS sequence"/>
</dbReference>
<dbReference type="EMBL" id="AAYY01000001">
    <property type="protein sequence ID" value="EDP45171.1"/>
    <property type="molecule type" value="Genomic_DNA"/>
</dbReference>
<name>A8PRZ3_MALGO</name>